<name>A0A0F9UJL4_9ZZZZ</name>
<gene>
    <name evidence="2" type="ORF">LCGC14_0522180</name>
</gene>
<dbReference type="AlphaFoldDB" id="A0A0F9UJL4"/>
<comment type="caution">
    <text evidence="2">The sequence shown here is derived from an EMBL/GenBank/DDBJ whole genome shotgun (WGS) entry which is preliminary data.</text>
</comment>
<proteinExistence type="predicted"/>
<sequence length="88" mass="9802">MINKATPICMALLFLSFNSLAHEQEKHNAPSSQSSCDAMLDRNHTDMDMDDPVALAMLKKCQSLPKENADKKPGLDPHQENKAEAKQH</sequence>
<feature type="compositionally biased region" description="Basic and acidic residues" evidence="1">
    <location>
        <begin position="67"/>
        <end position="88"/>
    </location>
</feature>
<evidence type="ECO:0000256" key="1">
    <source>
        <dbReference type="SAM" id="MobiDB-lite"/>
    </source>
</evidence>
<feature type="region of interest" description="Disordered" evidence="1">
    <location>
        <begin position="23"/>
        <end position="48"/>
    </location>
</feature>
<feature type="region of interest" description="Disordered" evidence="1">
    <location>
        <begin position="60"/>
        <end position="88"/>
    </location>
</feature>
<accession>A0A0F9UJL4</accession>
<reference evidence="2" key="1">
    <citation type="journal article" date="2015" name="Nature">
        <title>Complex archaea that bridge the gap between prokaryotes and eukaryotes.</title>
        <authorList>
            <person name="Spang A."/>
            <person name="Saw J.H."/>
            <person name="Jorgensen S.L."/>
            <person name="Zaremba-Niedzwiedzka K."/>
            <person name="Martijn J."/>
            <person name="Lind A.E."/>
            <person name="van Eijk R."/>
            <person name="Schleper C."/>
            <person name="Guy L."/>
            <person name="Ettema T.J."/>
        </authorList>
    </citation>
    <scope>NUCLEOTIDE SEQUENCE</scope>
</reference>
<evidence type="ECO:0000313" key="2">
    <source>
        <dbReference type="EMBL" id="KKN61406.1"/>
    </source>
</evidence>
<protein>
    <submittedName>
        <fullName evidence="2">Uncharacterized protein</fullName>
    </submittedName>
</protein>
<organism evidence="2">
    <name type="scientific">marine sediment metagenome</name>
    <dbReference type="NCBI Taxonomy" id="412755"/>
    <lineage>
        <taxon>unclassified sequences</taxon>
        <taxon>metagenomes</taxon>
        <taxon>ecological metagenomes</taxon>
    </lineage>
</organism>
<dbReference type="EMBL" id="LAZR01000659">
    <property type="protein sequence ID" value="KKN61406.1"/>
    <property type="molecule type" value="Genomic_DNA"/>
</dbReference>